<dbReference type="OrthoDB" id="3903652at2759"/>
<comment type="caution">
    <text evidence="3">The sequence shown here is derived from an EMBL/GenBank/DDBJ whole genome shotgun (WGS) entry which is preliminary data.</text>
</comment>
<dbReference type="EMBL" id="CAIJEO010000008">
    <property type="protein sequence ID" value="CAD0097382.1"/>
    <property type="molecule type" value="Genomic_DNA"/>
</dbReference>
<evidence type="ECO:0000256" key="2">
    <source>
        <dbReference type="SAM" id="SignalP"/>
    </source>
</evidence>
<organism evidence="3 4">
    <name type="scientific">Aureobasidium mustum</name>
    <dbReference type="NCBI Taxonomy" id="2773714"/>
    <lineage>
        <taxon>Eukaryota</taxon>
        <taxon>Fungi</taxon>
        <taxon>Dikarya</taxon>
        <taxon>Ascomycota</taxon>
        <taxon>Pezizomycotina</taxon>
        <taxon>Dothideomycetes</taxon>
        <taxon>Dothideomycetidae</taxon>
        <taxon>Dothideales</taxon>
        <taxon>Saccotheciaceae</taxon>
        <taxon>Aureobasidium</taxon>
    </lineage>
</organism>
<keyword evidence="4" id="KW-1185">Reference proteome</keyword>
<name>A0A9N8PIW0_9PEZI</name>
<proteinExistence type="predicted"/>
<keyword evidence="1" id="KW-0472">Membrane</keyword>
<gene>
    <name evidence="3" type="ORF">AWRI4233_LOCUS6206</name>
</gene>
<evidence type="ECO:0000256" key="1">
    <source>
        <dbReference type="SAM" id="Phobius"/>
    </source>
</evidence>
<feature type="transmembrane region" description="Helical" evidence="1">
    <location>
        <begin position="182"/>
        <end position="201"/>
    </location>
</feature>
<keyword evidence="1" id="KW-0812">Transmembrane</keyword>
<protein>
    <submittedName>
        <fullName evidence="3">Uncharacterized protein</fullName>
    </submittedName>
</protein>
<sequence length="202" mass="22819">MHYSRHTLTLITFLLASQVQAQIDDTNLTLTFSSADAFIRGLKSLSFSVREDSEPLYQHCFNLADVFGNANSTRHKEYTTNNSDQYDPQANYTTFTYKQLNTTGLGIGKNAVRLVKVWPWEDCREDEHYHWYGFSCQDNVTEFGIRGGAKSFSIVDRAKSNEDEGHCWTWAIDGRRSAASTSFKGCFVAMMVAVLSAVILVL</sequence>
<evidence type="ECO:0000313" key="4">
    <source>
        <dbReference type="Proteomes" id="UP000714618"/>
    </source>
</evidence>
<dbReference type="AlphaFoldDB" id="A0A9N8PIW0"/>
<feature type="chain" id="PRO_5040439537" evidence="2">
    <location>
        <begin position="22"/>
        <end position="202"/>
    </location>
</feature>
<evidence type="ECO:0000313" key="3">
    <source>
        <dbReference type="EMBL" id="CAD0097382.1"/>
    </source>
</evidence>
<accession>A0A9N8PIW0</accession>
<reference evidence="3" key="1">
    <citation type="submission" date="2020-06" db="EMBL/GenBank/DDBJ databases">
        <authorList>
            <person name="Onetto C."/>
        </authorList>
    </citation>
    <scope>NUCLEOTIDE SEQUENCE</scope>
</reference>
<feature type="signal peptide" evidence="2">
    <location>
        <begin position="1"/>
        <end position="21"/>
    </location>
</feature>
<dbReference type="Proteomes" id="UP000714618">
    <property type="component" value="Unassembled WGS sequence"/>
</dbReference>
<keyword evidence="1" id="KW-1133">Transmembrane helix</keyword>
<keyword evidence="2" id="KW-0732">Signal</keyword>